<evidence type="ECO:0000313" key="3">
    <source>
        <dbReference type="Proteomes" id="UP000294850"/>
    </source>
</evidence>
<dbReference type="Proteomes" id="UP000294850">
    <property type="component" value="Unassembled WGS sequence"/>
</dbReference>
<accession>A0A4R5DLS8</accession>
<dbReference type="GO" id="GO:0004553">
    <property type="term" value="F:hydrolase activity, hydrolyzing O-glycosyl compounds"/>
    <property type="evidence" value="ECO:0007669"/>
    <property type="project" value="InterPro"/>
</dbReference>
<dbReference type="AlphaFoldDB" id="A0A4R5DLS8"/>
<dbReference type="GO" id="GO:0006047">
    <property type="term" value="P:UDP-N-acetylglucosamine metabolic process"/>
    <property type="evidence" value="ECO:0007669"/>
    <property type="project" value="InterPro"/>
</dbReference>
<gene>
    <name evidence="2" type="primary">neuC</name>
    <name evidence="2" type="ORF">E0F88_24550</name>
</gene>
<keyword evidence="2" id="KW-0378">Hydrolase</keyword>
<dbReference type="OrthoDB" id="9803238at2"/>
<dbReference type="InterPro" id="IPR003331">
    <property type="entry name" value="UDP_GlcNAc_Epimerase_2_dom"/>
</dbReference>
<keyword evidence="2" id="KW-0326">Glycosidase</keyword>
<evidence type="ECO:0000259" key="1">
    <source>
        <dbReference type="Pfam" id="PF02350"/>
    </source>
</evidence>
<evidence type="ECO:0000313" key="2">
    <source>
        <dbReference type="EMBL" id="TDE11603.1"/>
    </source>
</evidence>
<dbReference type="EC" id="3.2.1.183" evidence="2"/>
<dbReference type="InterPro" id="IPR029767">
    <property type="entry name" value="WecB-like"/>
</dbReference>
<dbReference type="InterPro" id="IPR020004">
    <property type="entry name" value="UDP-GlcNAc_Epase"/>
</dbReference>
<feature type="domain" description="UDP-N-acetylglucosamine 2-epimerase" evidence="1">
    <location>
        <begin position="23"/>
        <end position="371"/>
    </location>
</feature>
<dbReference type="CDD" id="cd03786">
    <property type="entry name" value="GTB_UDP-GlcNAc_2-Epimerase"/>
    <property type="match status" value="1"/>
</dbReference>
<dbReference type="PANTHER" id="PTHR43174:SF3">
    <property type="entry name" value="UDP-N-ACETYLGLUCOSAMINE 2-EPIMERASE"/>
    <property type="match status" value="1"/>
</dbReference>
<name>A0A4R5DLS8_9BACT</name>
<dbReference type="SUPFAM" id="SSF53756">
    <property type="entry name" value="UDP-Glycosyltransferase/glycogen phosphorylase"/>
    <property type="match status" value="1"/>
</dbReference>
<dbReference type="Gene3D" id="3.40.50.2000">
    <property type="entry name" value="Glycogen Phosphorylase B"/>
    <property type="match status" value="2"/>
</dbReference>
<dbReference type="EMBL" id="SMFL01000011">
    <property type="protein sequence ID" value="TDE11603.1"/>
    <property type="molecule type" value="Genomic_DNA"/>
</dbReference>
<dbReference type="Pfam" id="PF02350">
    <property type="entry name" value="Epimerase_2"/>
    <property type="match status" value="1"/>
</dbReference>
<keyword evidence="3" id="KW-1185">Reference proteome</keyword>
<organism evidence="2 3">
    <name type="scientific">Dyadobacter psychrotolerans</name>
    <dbReference type="NCBI Taxonomy" id="2541721"/>
    <lineage>
        <taxon>Bacteria</taxon>
        <taxon>Pseudomonadati</taxon>
        <taxon>Bacteroidota</taxon>
        <taxon>Cytophagia</taxon>
        <taxon>Cytophagales</taxon>
        <taxon>Spirosomataceae</taxon>
        <taxon>Dyadobacter</taxon>
    </lineage>
</organism>
<reference evidence="2 3" key="1">
    <citation type="submission" date="2019-03" db="EMBL/GenBank/DDBJ databases">
        <title>Dyadobacter AR-3-6 sp. nov., isolated from arctic soil.</title>
        <authorList>
            <person name="Chaudhary D.K."/>
        </authorList>
    </citation>
    <scope>NUCLEOTIDE SEQUENCE [LARGE SCALE GENOMIC DNA]</scope>
    <source>
        <strain evidence="2 3">AR-3-6</strain>
    </source>
</reference>
<comment type="caution">
    <text evidence="2">The sequence shown here is derived from an EMBL/GenBank/DDBJ whole genome shotgun (WGS) entry which is preliminary data.</text>
</comment>
<dbReference type="RefSeq" id="WP_131960936.1">
    <property type="nucleotide sequence ID" value="NZ_SMFL01000011.1"/>
</dbReference>
<protein>
    <submittedName>
        <fullName evidence="2">UDP-N-acetylglucosamine 2-epimerase (Hydrolyzing)</fullName>
        <ecNumber evidence="2">3.2.1.183</ecNumber>
    </submittedName>
</protein>
<sequence>MKRKICVVITARASYSRIKTALKAIQQHPDLELQLVLSGSALLEKYGSVVNHMLNDGFKITARLSNVLENGGPADSVKTVGLASIELSTLFETIKPDIIVTIADRYETMATAVAAAYMNIPLAHIQGGEITGNIDDKVRNAITQLADIHLVATDTAKQRVLKMGADADHVYKVGCPSIDIAMDILHDSTLDFDPFEQYGGVGKIFDPQKKYIVVMQHSVTTEYVSAAFQTAETLRAIENLGINTFWFWPNPDAGTETIAKTLRTYREMNPDTNIHFFKNMNPRHFLKLLKNANCLVGNSSVGLRECSLLGVPVVNIGSRQNGRERGNNVLDAGYDFTSITNAVQIQIRHGHYEPNPIYGTGNSGKKIAFALANTSLATSDKPEWTTSLAS</sequence>
<dbReference type="NCBIfam" id="TIGR03568">
    <property type="entry name" value="NeuC_NnaA"/>
    <property type="match status" value="1"/>
</dbReference>
<dbReference type="PANTHER" id="PTHR43174">
    <property type="entry name" value="UDP-N-ACETYLGLUCOSAMINE 2-EPIMERASE"/>
    <property type="match status" value="1"/>
</dbReference>
<proteinExistence type="predicted"/>